<reference evidence="1 2" key="1">
    <citation type="submission" date="2019-06" db="EMBL/GenBank/DDBJ databases">
        <title>Sequencing the genomes of 1000 actinobacteria strains.</title>
        <authorList>
            <person name="Klenk H.-P."/>
        </authorList>
    </citation>
    <scope>NUCLEOTIDE SEQUENCE [LARGE SCALE GENOMIC DNA]</scope>
    <source>
        <strain evidence="1 2">DSM 8803</strain>
    </source>
</reference>
<accession>A0A542Y3W3</accession>
<dbReference type="EMBL" id="VFON01000001">
    <property type="protein sequence ID" value="TQL42748.1"/>
    <property type="molecule type" value="Genomic_DNA"/>
</dbReference>
<keyword evidence="2" id="KW-1185">Reference proteome</keyword>
<dbReference type="Proteomes" id="UP000319094">
    <property type="component" value="Unassembled WGS sequence"/>
</dbReference>
<gene>
    <name evidence="1" type="ORF">FB468_0753</name>
</gene>
<evidence type="ECO:0000313" key="2">
    <source>
        <dbReference type="Proteomes" id="UP000319094"/>
    </source>
</evidence>
<evidence type="ECO:0000313" key="1">
    <source>
        <dbReference type="EMBL" id="TQL42748.1"/>
    </source>
</evidence>
<sequence length="106" mass="12079">MSEQNTDDDLRVKLVEVGELSKQGNERLRSFFDFIKKSLDQYESTDTAKQIRSTGKLAPDFASLWVQEEIQKWGGKLTDDVAKGTDLKKLLIIQGTRQMNAHYGVE</sequence>
<proteinExistence type="predicted"/>
<comment type="caution">
    <text evidence="1">The sequence shown here is derived from an EMBL/GenBank/DDBJ whole genome shotgun (WGS) entry which is preliminary data.</text>
</comment>
<organism evidence="1 2">
    <name type="scientific">Leucobacter komagatae</name>
    <dbReference type="NCBI Taxonomy" id="55969"/>
    <lineage>
        <taxon>Bacteria</taxon>
        <taxon>Bacillati</taxon>
        <taxon>Actinomycetota</taxon>
        <taxon>Actinomycetes</taxon>
        <taxon>Micrococcales</taxon>
        <taxon>Microbacteriaceae</taxon>
        <taxon>Leucobacter</taxon>
    </lineage>
</organism>
<name>A0A542Y3W3_9MICO</name>
<dbReference type="AlphaFoldDB" id="A0A542Y3W3"/>
<dbReference type="RefSeq" id="WP_141886154.1">
    <property type="nucleotide sequence ID" value="NZ_BAAAUY010000013.1"/>
</dbReference>
<protein>
    <submittedName>
        <fullName evidence="1">Uncharacterized protein</fullName>
    </submittedName>
</protein>